<name>A0A915F474_9BILA</name>
<comment type="similarity">
    <text evidence="1">Belongs to the PPP phosphatase family.</text>
</comment>
<sequence>MSEFYWKFLHKHLAPKYSTGDKRIGYTLSEVAQVLGAAKEALKKDNSLIEMNPPIVIVGDIHGQYYDLLRMFSLFNDKDRNEPVSGTLTQKYLFLGDYVDRGSRSLECIMLVFVLKILFPKKYGLVRGNHECRPINRVYGFFDELQDRFGNEEAEALWQTFNETFALLPLAGLVGKKIFCMHGGIGPNIHTFDDIRQIQRPLDDISTSPLAMDLLWADPMIDLIGFMPNQVRGVSVYFGESEVVKLCKSLNIDLIVRAHQMMQNGYGFFCGRKLMTIFTAPRYFPERNNKAAVLVVDENGKCSIKVLLPCDEINTGEKAFRKEFDLSYMDSSSYQFYKTNGKLPKGRRKG</sequence>
<dbReference type="PRINTS" id="PR00114">
    <property type="entry name" value="STPHPHTASE"/>
</dbReference>
<dbReference type="OrthoDB" id="5840512at2759"/>
<dbReference type="PROSITE" id="PS00125">
    <property type="entry name" value="SER_THR_PHOSPHATASE"/>
    <property type="match status" value="1"/>
</dbReference>
<dbReference type="Gene3D" id="3.60.21.10">
    <property type="match status" value="1"/>
</dbReference>
<organism evidence="2 3">
    <name type="scientific">Mesorhabditis belari</name>
    <dbReference type="NCBI Taxonomy" id="2138241"/>
    <lineage>
        <taxon>Eukaryota</taxon>
        <taxon>Metazoa</taxon>
        <taxon>Ecdysozoa</taxon>
        <taxon>Nematoda</taxon>
        <taxon>Chromadorea</taxon>
        <taxon>Rhabditida</taxon>
        <taxon>Rhabditina</taxon>
        <taxon>Rhabditomorpha</taxon>
        <taxon>Rhabditoidea</taxon>
        <taxon>Rhabditidae</taxon>
        <taxon>Mesorhabditinae</taxon>
        <taxon>Mesorhabditis</taxon>
    </lineage>
</organism>
<dbReference type="PANTHER" id="PTHR11668">
    <property type="entry name" value="SERINE/THREONINE PROTEIN PHOSPHATASE"/>
    <property type="match status" value="1"/>
</dbReference>
<dbReference type="InterPro" id="IPR004843">
    <property type="entry name" value="Calcineurin-like_PHP"/>
</dbReference>
<dbReference type="InterPro" id="IPR050341">
    <property type="entry name" value="PP1_catalytic_subunit"/>
</dbReference>
<evidence type="ECO:0000313" key="3">
    <source>
        <dbReference type="WBParaSite" id="MBELARI_LOCUS5388"/>
    </source>
</evidence>
<dbReference type="Pfam" id="PF00149">
    <property type="entry name" value="Metallophos"/>
    <property type="match status" value="1"/>
</dbReference>
<dbReference type="PANTHER" id="PTHR11668:SF491">
    <property type="entry name" value="SERINE_THREONINE-PROTEIN PHOSPHATASE"/>
    <property type="match status" value="1"/>
</dbReference>
<dbReference type="WBParaSite" id="MBELARI_LOCUS5388">
    <property type="protein sequence ID" value="MBELARI_LOCUS5388"/>
    <property type="gene ID" value="MBELARI_LOCUS5388"/>
</dbReference>
<protein>
    <recommendedName>
        <fullName evidence="1">Serine/threonine-protein phosphatase</fullName>
        <ecNumber evidence="1">3.1.3.16</ecNumber>
    </recommendedName>
</protein>
<dbReference type="InterPro" id="IPR029052">
    <property type="entry name" value="Metallo-depent_PP-like"/>
</dbReference>
<dbReference type="Proteomes" id="UP000887575">
    <property type="component" value="Unassembled WGS sequence"/>
</dbReference>
<dbReference type="SUPFAM" id="SSF56300">
    <property type="entry name" value="Metallo-dependent phosphatases"/>
    <property type="match status" value="1"/>
</dbReference>
<proteinExistence type="inferred from homology"/>
<evidence type="ECO:0000256" key="1">
    <source>
        <dbReference type="RuleBase" id="RU004273"/>
    </source>
</evidence>
<evidence type="ECO:0000313" key="2">
    <source>
        <dbReference type="Proteomes" id="UP000887575"/>
    </source>
</evidence>
<dbReference type="GO" id="GO:0005634">
    <property type="term" value="C:nucleus"/>
    <property type="evidence" value="ECO:0007669"/>
    <property type="project" value="TreeGrafter"/>
</dbReference>
<accession>A0A915F474</accession>
<dbReference type="GO" id="GO:0005737">
    <property type="term" value="C:cytoplasm"/>
    <property type="evidence" value="ECO:0007669"/>
    <property type="project" value="TreeGrafter"/>
</dbReference>
<dbReference type="InterPro" id="IPR006186">
    <property type="entry name" value="Ser/Thr-sp_prot-phosphatase"/>
</dbReference>
<dbReference type="GO" id="GO:0004722">
    <property type="term" value="F:protein serine/threonine phosphatase activity"/>
    <property type="evidence" value="ECO:0007669"/>
    <property type="project" value="UniProtKB-EC"/>
</dbReference>
<dbReference type="SMART" id="SM00156">
    <property type="entry name" value="PP2Ac"/>
    <property type="match status" value="1"/>
</dbReference>
<keyword evidence="2" id="KW-1185">Reference proteome</keyword>
<comment type="catalytic activity">
    <reaction evidence="1">
        <text>O-phospho-L-threonyl-[protein] + H2O = L-threonyl-[protein] + phosphate</text>
        <dbReference type="Rhea" id="RHEA:47004"/>
        <dbReference type="Rhea" id="RHEA-COMP:11060"/>
        <dbReference type="Rhea" id="RHEA-COMP:11605"/>
        <dbReference type="ChEBI" id="CHEBI:15377"/>
        <dbReference type="ChEBI" id="CHEBI:30013"/>
        <dbReference type="ChEBI" id="CHEBI:43474"/>
        <dbReference type="ChEBI" id="CHEBI:61977"/>
        <dbReference type="EC" id="3.1.3.16"/>
    </reaction>
</comment>
<dbReference type="AlphaFoldDB" id="A0A915F474"/>
<dbReference type="EC" id="3.1.3.16" evidence="1"/>
<reference evidence="3" key="1">
    <citation type="submission" date="2024-02" db="UniProtKB">
        <authorList>
            <consortium name="WormBaseParasite"/>
        </authorList>
    </citation>
    <scope>IDENTIFICATION</scope>
</reference>
<keyword evidence="1" id="KW-0378">Hydrolase</keyword>